<reference evidence="3 4" key="1">
    <citation type="journal article" date="2011" name="Stand. Genomic Sci.">
        <title>Complete genome sequence of the acetate-degrading sulfate reducer Desulfobacca acetoxidans type strain (ASRB2).</title>
        <authorList>
            <person name="Goker M."/>
            <person name="Teshima H."/>
            <person name="Lapidus A."/>
            <person name="Nolan M."/>
            <person name="Lucas S."/>
            <person name="Hammon N."/>
            <person name="Deshpande S."/>
            <person name="Cheng J.F."/>
            <person name="Tapia R."/>
            <person name="Han C."/>
            <person name="Goodwin L."/>
            <person name="Pitluck S."/>
            <person name="Huntemann M."/>
            <person name="Liolios K."/>
            <person name="Ivanova N."/>
            <person name="Pagani I."/>
            <person name="Mavromatis K."/>
            <person name="Ovchinikova G."/>
            <person name="Pati A."/>
            <person name="Chen A."/>
            <person name="Palaniappan K."/>
            <person name="Land M."/>
            <person name="Hauser L."/>
            <person name="Brambilla E.M."/>
            <person name="Rohde M."/>
            <person name="Spring S."/>
            <person name="Detter J.C."/>
            <person name="Woyke T."/>
            <person name="Bristow J."/>
            <person name="Eisen J.A."/>
            <person name="Markowitz V."/>
            <person name="Hugenholtz P."/>
            <person name="Kyrpides N.C."/>
            <person name="Klenk H.P."/>
        </authorList>
    </citation>
    <scope>NUCLEOTIDE SEQUENCE [LARGE SCALE GENOMIC DNA]</scope>
    <source>
        <strain evidence="4">ATCC 700848 / DSM 11109 / ASRB2</strain>
    </source>
</reference>
<evidence type="ECO:0000313" key="4">
    <source>
        <dbReference type="Proteomes" id="UP000000483"/>
    </source>
</evidence>
<dbReference type="KEGG" id="dao:Desac_0087"/>
<dbReference type="Pfam" id="PF17955">
    <property type="entry name" value="Cas6b_N"/>
    <property type="match status" value="1"/>
</dbReference>
<dbReference type="InterPro" id="IPR020209">
    <property type="entry name" value="Cas6b_C"/>
</dbReference>
<dbReference type="AlphaFoldDB" id="F2NJ27"/>
<evidence type="ECO:0000313" key="3">
    <source>
        <dbReference type="EMBL" id="AEB07985.1"/>
    </source>
</evidence>
<dbReference type="Pfam" id="PF17262">
    <property type="entry name" value="Cas6b_C"/>
    <property type="match status" value="1"/>
</dbReference>
<organism evidence="3 4">
    <name type="scientific">Desulfobacca acetoxidans (strain ATCC 700848 / DSM 11109 / ASRB2)</name>
    <dbReference type="NCBI Taxonomy" id="880072"/>
    <lineage>
        <taxon>Bacteria</taxon>
        <taxon>Pseudomonadati</taxon>
        <taxon>Thermodesulfobacteriota</taxon>
        <taxon>Desulfobaccia</taxon>
        <taxon>Desulfobaccales</taxon>
        <taxon>Desulfobaccaceae</taxon>
        <taxon>Desulfobacca</taxon>
    </lineage>
</organism>
<dbReference type="OrthoDB" id="656505at2"/>
<dbReference type="HOGENOM" id="CLU_086561_0_0_7"/>
<dbReference type="EMBL" id="CP002629">
    <property type="protein sequence ID" value="AEB07985.1"/>
    <property type="molecule type" value="Genomic_DNA"/>
</dbReference>
<evidence type="ECO:0000259" key="1">
    <source>
        <dbReference type="Pfam" id="PF17262"/>
    </source>
</evidence>
<reference evidence="4" key="2">
    <citation type="submission" date="2011-03" db="EMBL/GenBank/DDBJ databases">
        <title>The complete genome of Desulfobacca acetoxidans DSM 11109.</title>
        <authorList>
            <consortium name="US DOE Joint Genome Institute (JGI-PGF)"/>
            <person name="Lucas S."/>
            <person name="Copeland A."/>
            <person name="Lapidus A."/>
            <person name="Bruce D."/>
            <person name="Goodwin L."/>
            <person name="Pitluck S."/>
            <person name="Peters L."/>
            <person name="Kyrpides N."/>
            <person name="Mavromatis K."/>
            <person name="Ivanova N."/>
            <person name="Ovchinnikova G."/>
            <person name="Teshima H."/>
            <person name="Detter J.C."/>
            <person name="Han C."/>
            <person name="Land M."/>
            <person name="Hauser L."/>
            <person name="Markowitz V."/>
            <person name="Cheng J.-F."/>
            <person name="Hugenholtz P."/>
            <person name="Woyke T."/>
            <person name="Wu D."/>
            <person name="Spring S."/>
            <person name="Schueler E."/>
            <person name="Brambilla E."/>
            <person name="Klenk H.-P."/>
            <person name="Eisen J.A."/>
        </authorList>
    </citation>
    <scope>NUCLEOTIDE SEQUENCE [LARGE SCALE GENOMIC DNA]</scope>
    <source>
        <strain evidence="4">ATCC 700848 / DSM 11109 / ASRB2</strain>
    </source>
</reference>
<proteinExistence type="predicted"/>
<dbReference type="STRING" id="880072.Desac_0087"/>
<name>F2NJ27_DESAR</name>
<evidence type="ECO:0000259" key="2">
    <source>
        <dbReference type="Pfam" id="PF17955"/>
    </source>
</evidence>
<dbReference type="eggNOG" id="ENOG502ZF8I">
    <property type="taxonomic scope" value="Bacteria"/>
</dbReference>
<gene>
    <name evidence="3" type="ordered locus">Desac_0087</name>
</gene>
<feature type="domain" description="Cas6b N-terminal" evidence="2">
    <location>
        <begin position="10"/>
        <end position="108"/>
    </location>
</feature>
<dbReference type="RefSeq" id="WP_013705098.1">
    <property type="nucleotide sequence ID" value="NC_015388.1"/>
</dbReference>
<keyword evidence="4" id="KW-1185">Reference proteome</keyword>
<protein>
    <recommendedName>
        <fullName evidence="5">DNA repair protein</fullName>
    </recommendedName>
</protein>
<accession>F2NJ27</accession>
<dbReference type="Proteomes" id="UP000000483">
    <property type="component" value="Chromosome"/>
</dbReference>
<sequence length="227" mass="25754">MNRGLKRIEYIPTIEISIKTSRPLTFEQGRGLRGCIANILRGNVLVHNHNDSGLIYSYPRIQYKVIDGEAKIIGLAEGAELLKEMPSIGILSLGKQEMLVDKIELQERIEIIGISHSVEKYHFLTPWLALNEKNYQQYLRCGNNYKRKQLLEKVIIGNIISMAKGLNFTVPGPLYGKLENYQEIETSLKGMPMLGFYSIFSVNFQIPEYWGIGKSVSRGFGTISKVK</sequence>
<dbReference type="InterPro" id="IPR041528">
    <property type="entry name" value="Cas6b_N"/>
</dbReference>
<evidence type="ECO:0008006" key="5">
    <source>
        <dbReference type="Google" id="ProtNLM"/>
    </source>
</evidence>
<feature type="domain" description="Cas6b C-terminal" evidence="1">
    <location>
        <begin position="114"/>
        <end position="226"/>
    </location>
</feature>